<name>A0A0E9WS50_ANGAN</name>
<dbReference type="AlphaFoldDB" id="A0A0E9WS50"/>
<reference evidence="2" key="2">
    <citation type="journal article" date="2015" name="Fish Shellfish Immunol.">
        <title>Early steps in the European eel (Anguilla anguilla)-Vibrio vulnificus interaction in the gills: Role of the RtxA13 toxin.</title>
        <authorList>
            <person name="Callol A."/>
            <person name="Pajuelo D."/>
            <person name="Ebbesson L."/>
            <person name="Teles M."/>
            <person name="MacKenzie S."/>
            <person name="Amaro C."/>
        </authorList>
    </citation>
    <scope>NUCLEOTIDE SEQUENCE</scope>
</reference>
<proteinExistence type="predicted"/>
<feature type="transmembrane region" description="Helical" evidence="1">
    <location>
        <begin position="65"/>
        <end position="90"/>
    </location>
</feature>
<protein>
    <submittedName>
        <fullName evidence="2">Uncharacterized protein</fullName>
    </submittedName>
</protein>
<keyword evidence="1" id="KW-1133">Transmembrane helix</keyword>
<keyword evidence="1" id="KW-0472">Membrane</keyword>
<sequence length="92" mass="10251">MSRLNPPSVARTIKNIRIPGTTEACYTHTKSLISSRVYLGSWSYLAVVANNVLKLLTCELSVLGTMYLIFVLLTFFAQLSGTQVLLTWGIQR</sequence>
<accession>A0A0E9WS50</accession>
<dbReference type="EMBL" id="GBXM01015456">
    <property type="protein sequence ID" value="JAH93121.1"/>
    <property type="molecule type" value="Transcribed_RNA"/>
</dbReference>
<keyword evidence="1" id="KW-0812">Transmembrane</keyword>
<evidence type="ECO:0000256" key="1">
    <source>
        <dbReference type="SAM" id="Phobius"/>
    </source>
</evidence>
<evidence type="ECO:0000313" key="2">
    <source>
        <dbReference type="EMBL" id="JAH93121.1"/>
    </source>
</evidence>
<organism evidence="2">
    <name type="scientific">Anguilla anguilla</name>
    <name type="common">European freshwater eel</name>
    <name type="synonym">Muraena anguilla</name>
    <dbReference type="NCBI Taxonomy" id="7936"/>
    <lineage>
        <taxon>Eukaryota</taxon>
        <taxon>Metazoa</taxon>
        <taxon>Chordata</taxon>
        <taxon>Craniata</taxon>
        <taxon>Vertebrata</taxon>
        <taxon>Euteleostomi</taxon>
        <taxon>Actinopterygii</taxon>
        <taxon>Neopterygii</taxon>
        <taxon>Teleostei</taxon>
        <taxon>Anguilliformes</taxon>
        <taxon>Anguillidae</taxon>
        <taxon>Anguilla</taxon>
    </lineage>
</organism>
<reference evidence="2" key="1">
    <citation type="submission" date="2014-11" db="EMBL/GenBank/DDBJ databases">
        <authorList>
            <person name="Amaro Gonzalez C."/>
        </authorList>
    </citation>
    <scope>NUCLEOTIDE SEQUENCE</scope>
</reference>